<organism evidence="13 14">
    <name type="scientific">Sulfuritortus calidifontis</name>
    <dbReference type="NCBI Taxonomy" id="1914471"/>
    <lineage>
        <taxon>Bacteria</taxon>
        <taxon>Pseudomonadati</taxon>
        <taxon>Pseudomonadota</taxon>
        <taxon>Betaproteobacteria</taxon>
        <taxon>Nitrosomonadales</taxon>
        <taxon>Thiobacillaceae</taxon>
        <taxon>Sulfuritortus</taxon>
    </lineage>
</organism>
<evidence type="ECO:0000256" key="7">
    <source>
        <dbReference type="ARBA" id="ARBA00022833"/>
    </source>
</evidence>
<evidence type="ECO:0000256" key="8">
    <source>
        <dbReference type="ARBA" id="ARBA00022989"/>
    </source>
</evidence>
<accession>A0A4V2UQK2</accession>
<evidence type="ECO:0000256" key="6">
    <source>
        <dbReference type="ARBA" id="ARBA00022801"/>
    </source>
</evidence>
<dbReference type="PANTHER" id="PTHR42837">
    <property type="entry name" value="REGULATOR OF SIGMA-E PROTEASE RSEP"/>
    <property type="match status" value="1"/>
</dbReference>
<evidence type="ECO:0000256" key="10">
    <source>
        <dbReference type="ARBA" id="ARBA00023136"/>
    </source>
</evidence>
<dbReference type="Proteomes" id="UP000295135">
    <property type="component" value="Unassembled WGS sequence"/>
</dbReference>
<evidence type="ECO:0000256" key="3">
    <source>
        <dbReference type="ARBA" id="ARBA00007931"/>
    </source>
</evidence>
<feature type="transmembrane region" description="Helical" evidence="11">
    <location>
        <begin position="376"/>
        <end position="397"/>
    </location>
</feature>
<dbReference type="PROSITE" id="PS50106">
    <property type="entry name" value="PDZ"/>
    <property type="match status" value="1"/>
</dbReference>
<reference evidence="13 14" key="1">
    <citation type="submission" date="2019-03" db="EMBL/GenBank/DDBJ databases">
        <title>Genomic Encyclopedia of Type Strains, Phase IV (KMG-IV): sequencing the most valuable type-strain genomes for metagenomic binning, comparative biology and taxonomic classification.</title>
        <authorList>
            <person name="Goeker M."/>
        </authorList>
    </citation>
    <scope>NUCLEOTIDE SEQUENCE [LARGE SCALE GENOMIC DNA]</scope>
    <source>
        <strain evidence="13 14">DSM 103923</strain>
    </source>
</reference>
<dbReference type="GO" id="GO:0016020">
    <property type="term" value="C:membrane"/>
    <property type="evidence" value="ECO:0007669"/>
    <property type="project" value="UniProtKB-SubCell"/>
</dbReference>
<keyword evidence="9 11" id="KW-0482">Metalloprotease</keyword>
<dbReference type="Pfam" id="PF02163">
    <property type="entry name" value="Peptidase_M50"/>
    <property type="match status" value="1"/>
</dbReference>
<keyword evidence="10 11" id="KW-0472">Membrane</keyword>
<evidence type="ECO:0000313" key="14">
    <source>
        <dbReference type="Proteomes" id="UP000295135"/>
    </source>
</evidence>
<dbReference type="AlphaFoldDB" id="A0A4V2UQK2"/>
<feature type="domain" description="PDZ" evidence="12">
    <location>
        <begin position="221"/>
        <end position="265"/>
    </location>
</feature>
<dbReference type="InterPro" id="IPR004387">
    <property type="entry name" value="Pept_M50_Zn"/>
</dbReference>
<comment type="subcellular location">
    <subcellularLocation>
        <location evidence="2">Membrane</location>
        <topology evidence="2">Multi-pass membrane protein</topology>
    </subcellularLocation>
</comment>
<dbReference type="SUPFAM" id="SSF50156">
    <property type="entry name" value="PDZ domain-like"/>
    <property type="match status" value="2"/>
</dbReference>
<evidence type="ECO:0000256" key="5">
    <source>
        <dbReference type="ARBA" id="ARBA00022692"/>
    </source>
</evidence>
<protein>
    <recommendedName>
        <fullName evidence="11">Zinc metalloprotease</fullName>
        <ecNumber evidence="11">3.4.24.-</ecNumber>
    </recommendedName>
</protein>
<comment type="cofactor">
    <cofactor evidence="1 11">
        <name>Zn(2+)</name>
        <dbReference type="ChEBI" id="CHEBI:29105"/>
    </cofactor>
</comment>
<dbReference type="EMBL" id="SLZY01000011">
    <property type="protein sequence ID" value="TCS71133.1"/>
    <property type="molecule type" value="Genomic_DNA"/>
</dbReference>
<dbReference type="CDD" id="cd23081">
    <property type="entry name" value="cpPDZ_EcRseP-like"/>
    <property type="match status" value="1"/>
</dbReference>
<dbReference type="OrthoDB" id="9782003at2"/>
<evidence type="ECO:0000256" key="4">
    <source>
        <dbReference type="ARBA" id="ARBA00022670"/>
    </source>
</evidence>
<dbReference type="Gene3D" id="2.30.42.10">
    <property type="match status" value="2"/>
</dbReference>
<dbReference type="GO" id="GO:0046872">
    <property type="term" value="F:metal ion binding"/>
    <property type="evidence" value="ECO:0007669"/>
    <property type="project" value="UniProtKB-KW"/>
</dbReference>
<keyword evidence="8 11" id="KW-1133">Transmembrane helix</keyword>
<keyword evidence="6 11" id="KW-0378">Hydrolase</keyword>
<dbReference type="Pfam" id="PF17820">
    <property type="entry name" value="PDZ_6"/>
    <property type="match status" value="1"/>
</dbReference>
<evidence type="ECO:0000313" key="13">
    <source>
        <dbReference type="EMBL" id="TCS71133.1"/>
    </source>
</evidence>
<evidence type="ECO:0000259" key="12">
    <source>
        <dbReference type="PROSITE" id="PS50106"/>
    </source>
</evidence>
<comment type="similarity">
    <text evidence="3 11">Belongs to the peptidase M50B family.</text>
</comment>
<sequence length="450" mass="48526">MTTLLAFLVTLAILIVVHEFGHYSVARLMGVKVLRFSVGFGQVIARRQDRHGTEWALSAIPMGGYVKMLDEREGEVAEQDLPYAFNRQNVWKRSAIVFAGPAANLLLAILIYWGLFFSGVPALKPILGEPPAGTPAYIAGIRSGETVLSVNDEKVESWQDLHWSLLRHGLGAERLSLETRDNADHLHFRQLDLSGLAPDVKETDPARAAGLTRYIPAIAPVLGEVVAGGQAALAGLRVGDRILSVDGVAVANWHELVQKVRSAPGQALTFELARQGQVLRVNVTPTAADEAGQRVGKIGAAPQIPPGTFEALQTQVRYSAGDAVVRALAKTWELSSFSLEMLGRMVIGQASLDNIAGPITIADYAGQSARSGIASFIAFLALISISLAVLNLLPIPLLDGGHLLYYLVEVVTGRPVPERVQEIGQRIGMALLGVLMFFALFNDLQRLLTQ</sequence>
<dbReference type="InterPro" id="IPR008915">
    <property type="entry name" value="Peptidase_M50"/>
</dbReference>
<keyword evidence="14" id="KW-1185">Reference proteome</keyword>
<keyword evidence="7 11" id="KW-0862">Zinc</keyword>
<proteinExistence type="inferred from homology"/>
<evidence type="ECO:0000256" key="11">
    <source>
        <dbReference type="RuleBase" id="RU362031"/>
    </source>
</evidence>
<keyword evidence="11" id="KW-0479">Metal-binding</keyword>
<feature type="transmembrane region" description="Helical" evidence="11">
    <location>
        <begin position="95"/>
        <end position="117"/>
    </location>
</feature>
<dbReference type="InterPro" id="IPR036034">
    <property type="entry name" value="PDZ_sf"/>
</dbReference>
<evidence type="ECO:0000256" key="9">
    <source>
        <dbReference type="ARBA" id="ARBA00023049"/>
    </source>
</evidence>
<dbReference type="InterPro" id="IPR041489">
    <property type="entry name" value="PDZ_6"/>
</dbReference>
<feature type="transmembrane region" description="Helical" evidence="11">
    <location>
        <begin position="423"/>
        <end position="441"/>
    </location>
</feature>
<keyword evidence="4 13" id="KW-0645">Protease</keyword>
<dbReference type="NCBIfam" id="TIGR00054">
    <property type="entry name" value="RIP metalloprotease RseP"/>
    <property type="match status" value="1"/>
</dbReference>
<comment type="caution">
    <text evidence="13">The sequence shown here is derived from an EMBL/GenBank/DDBJ whole genome shotgun (WGS) entry which is preliminary data.</text>
</comment>
<dbReference type="InterPro" id="IPR001478">
    <property type="entry name" value="PDZ"/>
</dbReference>
<dbReference type="CDD" id="cd06163">
    <property type="entry name" value="S2P-M50_PDZ_RseP-like"/>
    <property type="match status" value="2"/>
</dbReference>
<evidence type="ECO:0000256" key="1">
    <source>
        <dbReference type="ARBA" id="ARBA00001947"/>
    </source>
</evidence>
<keyword evidence="5 11" id="KW-0812">Transmembrane</keyword>
<dbReference type="PANTHER" id="PTHR42837:SF2">
    <property type="entry name" value="MEMBRANE METALLOPROTEASE ARASP2, CHLOROPLASTIC-RELATED"/>
    <property type="match status" value="1"/>
</dbReference>
<evidence type="ECO:0000256" key="2">
    <source>
        <dbReference type="ARBA" id="ARBA00004141"/>
    </source>
</evidence>
<name>A0A4V2UQK2_9PROT</name>
<dbReference type="GO" id="GO:0006508">
    <property type="term" value="P:proteolysis"/>
    <property type="evidence" value="ECO:0007669"/>
    <property type="project" value="UniProtKB-KW"/>
</dbReference>
<dbReference type="SMART" id="SM00228">
    <property type="entry name" value="PDZ"/>
    <property type="match status" value="2"/>
</dbReference>
<dbReference type="EC" id="3.4.24.-" evidence="11"/>
<dbReference type="RefSeq" id="WP_126461768.1">
    <property type="nucleotide sequence ID" value="NZ_AP018721.1"/>
</dbReference>
<gene>
    <name evidence="13" type="ORF">EDC61_1119</name>
</gene>
<dbReference type="GO" id="GO:0004222">
    <property type="term" value="F:metalloendopeptidase activity"/>
    <property type="evidence" value="ECO:0007669"/>
    <property type="project" value="InterPro"/>
</dbReference>